<dbReference type="Pfam" id="PF00595">
    <property type="entry name" value="PDZ"/>
    <property type="match status" value="1"/>
</dbReference>
<proteinExistence type="predicted"/>
<evidence type="ECO:0000256" key="1">
    <source>
        <dbReference type="ARBA" id="ARBA00022670"/>
    </source>
</evidence>
<evidence type="ECO:0000256" key="2">
    <source>
        <dbReference type="ARBA" id="ARBA00022801"/>
    </source>
</evidence>
<evidence type="ECO:0000256" key="3">
    <source>
        <dbReference type="ARBA" id="ARBA00022825"/>
    </source>
</evidence>
<dbReference type="GO" id="GO:0006508">
    <property type="term" value="P:proteolysis"/>
    <property type="evidence" value="ECO:0007669"/>
    <property type="project" value="UniProtKB-KW"/>
</dbReference>
<dbReference type="Gene3D" id="3.20.190.20">
    <property type="match status" value="1"/>
</dbReference>
<dbReference type="PROSITE" id="PS50106">
    <property type="entry name" value="PDZ"/>
    <property type="match status" value="1"/>
</dbReference>
<evidence type="ECO:0000313" key="5">
    <source>
        <dbReference type="EMBL" id="TGN14688.1"/>
    </source>
</evidence>
<sequence length="536" mass="59759">MLKLIFIGVRGFLLNDTTPAIALKTVVDTKMLNSNKPMALQLRKFLSCFTLVSLIFSSCTLFAETPALAEAGMSIETIKKAVVQIKVYSQSNDPYSPWLSGNVTSATGTGFLIGKNRILTNAHVVSNAKFIEAQRNKQTEWYELKTVYIAHDCDLAILEAKSGSFYDDNYEFSFGDIPELGTPIDIVGYPIGGSKISISRGIVSRIEQSTYAHSQVDSHLVIQVDAAINPGNSGGPALQNGKVVGVAFQAATKGENIGYIIPTNVISHFLKDSEDGKYDGYVELGVHVQSSYSLSHRKFRKIPEDAEGVFITNVLRGGAGEGYLYPGDLLLSIDGMPIGKNGTVAYNSESRVDFIEIVDNKFAGEQIKFELIRDGKRLNVSFPAKRMEDLDYMRSSYDRPYPYFIFAGLVFQPLNRDLLEAWARVGQTQGGSQFLYRFQNFPEIKENQKEDVVLYRKLSHPINSALDYYINMTVSEVNGKKISNLNEMIRLLQNSKSKYVRISFLDLPLPLILNLEDTLKADEEIRNAYNLTETNK</sequence>
<keyword evidence="1 5" id="KW-0645">Protease</keyword>
<keyword evidence="3" id="KW-0720">Serine protease</keyword>
<keyword evidence="6" id="KW-1185">Reference proteome</keyword>
<protein>
    <submittedName>
        <fullName evidence="5">Serine protease</fullName>
    </submittedName>
</protein>
<gene>
    <name evidence="5" type="ORF">EHS11_01485</name>
</gene>
<dbReference type="PANTHER" id="PTHR45980:SF9">
    <property type="entry name" value="PROTEASE DO-LIKE 10, MITOCHONDRIAL-RELATED"/>
    <property type="match status" value="1"/>
</dbReference>
<dbReference type="InterPro" id="IPR036034">
    <property type="entry name" value="PDZ_sf"/>
</dbReference>
<dbReference type="PANTHER" id="PTHR45980">
    <property type="match status" value="1"/>
</dbReference>
<dbReference type="GO" id="GO:0004252">
    <property type="term" value="F:serine-type endopeptidase activity"/>
    <property type="evidence" value="ECO:0007669"/>
    <property type="project" value="InterPro"/>
</dbReference>
<name>A0A4R9LVG9_9LEPT</name>
<accession>A0A4R9LVG9</accession>
<feature type="domain" description="PDZ" evidence="4">
    <location>
        <begin position="270"/>
        <end position="338"/>
    </location>
</feature>
<dbReference type="InterPro" id="IPR041517">
    <property type="entry name" value="DEGP_PDZ"/>
</dbReference>
<dbReference type="SUPFAM" id="SSF50156">
    <property type="entry name" value="PDZ domain-like"/>
    <property type="match status" value="1"/>
</dbReference>
<dbReference type="InterPro" id="IPR001478">
    <property type="entry name" value="PDZ"/>
</dbReference>
<reference evidence="5" key="1">
    <citation type="journal article" date="2019" name="PLoS Negl. Trop. Dis.">
        <title>Revisiting the worldwide diversity of Leptospira species in the environment.</title>
        <authorList>
            <person name="Vincent A.T."/>
            <person name="Schiettekatte O."/>
            <person name="Bourhy P."/>
            <person name="Veyrier F.J."/>
            <person name="Picardeau M."/>
        </authorList>
    </citation>
    <scope>NUCLEOTIDE SEQUENCE [LARGE SCALE GENOMIC DNA]</scope>
    <source>
        <strain evidence="5">201400974</strain>
    </source>
</reference>
<evidence type="ECO:0000259" key="4">
    <source>
        <dbReference type="PROSITE" id="PS50106"/>
    </source>
</evidence>
<comment type="caution">
    <text evidence="5">The sequence shown here is derived from an EMBL/GenBank/DDBJ whole genome shotgun (WGS) entry which is preliminary data.</text>
</comment>
<organism evidence="5 6">
    <name type="scientific">Leptospira ilyithenensis</name>
    <dbReference type="NCBI Taxonomy" id="2484901"/>
    <lineage>
        <taxon>Bacteria</taxon>
        <taxon>Pseudomonadati</taxon>
        <taxon>Spirochaetota</taxon>
        <taxon>Spirochaetia</taxon>
        <taxon>Leptospirales</taxon>
        <taxon>Leptospiraceae</taxon>
        <taxon>Leptospira</taxon>
    </lineage>
</organism>
<dbReference type="InterPro" id="IPR009003">
    <property type="entry name" value="Peptidase_S1_PA"/>
</dbReference>
<keyword evidence="2" id="KW-0378">Hydrolase</keyword>
<dbReference type="InterPro" id="IPR001940">
    <property type="entry name" value="Peptidase_S1C"/>
</dbReference>
<dbReference type="EMBL" id="RQHV01000002">
    <property type="protein sequence ID" value="TGN14688.1"/>
    <property type="molecule type" value="Genomic_DNA"/>
</dbReference>
<evidence type="ECO:0000313" key="6">
    <source>
        <dbReference type="Proteomes" id="UP000298264"/>
    </source>
</evidence>
<dbReference type="Proteomes" id="UP000298264">
    <property type="component" value="Unassembled WGS sequence"/>
</dbReference>
<dbReference type="SUPFAM" id="SSF50494">
    <property type="entry name" value="Trypsin-like serine proteases"/>
    <property type="match status" value="1"/>
</dbReference>
<dbReference type="Pfam" id="PF17815">
    <property type="entry name" value="PDZ_3"/>
    <property type="match status" value="1"/>
</dbReference>
<dbReference type="PRINTS" id="PR00834">
    <property type="entry name" value="PROTEASES2C"/>
</dbReference>
<dbReference type="Pfam" id="PF13365">
    <property type="entry name" value="Trypsin_2"/>
    <property type="match status" value="1"/>
</dbReference>
<dbReference type="Gene3D" id="2.40.10.10">
    <property type="entry name" value="Trypsin-like serine proteases"/>
    <property type="match status" value="2"/>
</dbReference>
<dbReference type="OrthoDB" id="9758917at2"/>
<dbReference type="AlphaFoldDB" id="A0A4R9LVG9"/>
<dbReference type="InterPro" id="IPR046449">
    <property type="entry name" value="DEGP_PDZ_sf"/>
</dbReference>
<dbReference type="Gene3D" id="2.30.42.10">
    <property type="match status" value="1"/>
</dbReference>
<dbReference type="InterPro" id="IPR043504">
    <property type="entry name" value="Peptidase_S1_PA_chymotrypsin"/>
</dbReference>